<dbReference type="OrthoDB" id="482319at2"/>
<dbReference type="KEGG" id="cyn:Cyan7425_2986"/>
<comment type="function">
    <text evidence="1">Catalyzes the decarbonylation of fatty aldehydes to alkanes.</text>
</comment>
<sequence length="233" mass="26006">MSDCATNPALDYYSETYRNAYRRVNGIVIEGEKQAYDNFIRLAELLPEYQAELTRLAKMEARHQKSFVACGQNLKVSPDLDFAAQFFAELHQIFASAANAGQVATCLVVQALIIECFAIAAYNTYLPVADEFARKVTASVVQDEYSHLNFGEVWLQNAFEQCKDEIITANRLALPLIWKMLNQVTGELRILGMDKASLVEDFSTRYGEALGQIGFKLSEILSLSVQGLQAVTP</sequence>
<gene>
    <name evidence="2" type="ordered locus">Cyan7425_2986</name>
</gene>
<dbReference type="CDD" id="cd00657">
    <property type="entry name" value="Ferritin_like"/>
    <property type="match status" value="1"/>
</dbReference>
<feature type="binding site" evidence="1">
    <location>
        <position position="60"/>
    </location>
    <ligand>
        <name>Fe cation</name>
        <dbReference type="ChEBI" id="CHEBI:24875"/>
        <label>2</label>
    </ligand>
</feature>
<dbReference type="HOGENOM" id="CLU_1106729_0_0_3"/>
<dbReference type="Gene3D" id="1.20.1260.10">
    <property type="match status" value="1"/>
</dbReference>
<accession>B8HLW2</accession>
<dbReference type="GO" id="GO:0046914">
    <property type="term" value="F:transition metal ion binding"/>
    <property type="evidence" value="ECO:0007669"/>
    <property type="project" value="UniProtKB-UniRule"/>
</dbReference>
<proteinExistence type="inferred from homology"/>
<feature type="binding site" evidence="1">
    <location>
        <position position="32"/>
    </location>
    <ligand>
        <name>Fe cation</name>
        <dbReference type="ChEBI" id="CHEBI:24875"/>
        <label>1</label>
    </ligand>
</feature>
<dbReference type="EC" id="4.1.99.5" evidence="1"/>
<dbReference type="InterPro" id="IPR009078">
    <property type="entry name" value="Ferritin-like_SF"/>
</dbReference>
<dbReference type="Pfam" id="PF11266">
    <property type="entry name" value="Ald_deCOase"/>
    <property type="match status" value="1"/>
</dbReference>
<name>B8HLW2_CYAP4</name>
<protein>
    <recommendedName>
        <fullName evidence="1">Aldehyde decarbonylase</fullName>
        <shortName evidence="1">AD</shortName>
        <ecNumber evidence="1">4.1.99.5</ecNumber>
    </recommendedName>
    <alternativeName>
        <fullName evidence="1">Fatty aldehyde decarbonylase</fullName>
    </alternativeName>
</protein>
<dbReference type="EMBL" id="CP001344">
    <property type="protein sequence ID" value="ACL45322.1"/>
    <property type="molecule type" value="Genomic_DNA"/>
</dbReference>
<dbReference type="NCBIfam" id="TIGR04059">
    <property type="entry name" value="Ald_deCOase"/>
    <property type="match status" value="1"/>
</dbReference>
<dbReference type="GO" id="GO:0071771">
    <property type="term" value="F:aldehyde oxygenase (deformylating) activity"/>
    <property type="evidence" value="ECO:0007669"/>
    <property type="project" value="UniProtKB-UniRule"/>
</dbReference>
<comment type="similarity">
    <text evidence="1">Belongs to the aldehyde decarbonylase family.</text>
</comment>
<feature type="binding site" evidence="1">
    <location>
        <position position="115"/>
    </location>
    <ligand>
        <name>Fe cation</name>
        <dbReference type="ChEBI" id="CHEBI:24875"/>
        <label>2</label>
    </ligand>
</feature>
<comment type="catalytic activity">
    <reaction evidence="1">
        <text>a long-chain fatty aldehyde + 2 NADPH + O2 + H(+) = a long-chain alkane + formate + 2 NADP(+) + H2O</text>
        <dbReference type="Rhea" id="RHEA:21440"/>
        <dbReference type="ChEBI" id="CHEBI:15377"/>
        <dbReference type="ChEBI" id="CHEBI:15378"/>
        <dbReference type="ChEBI" id="CHEBI:15379"/>
        <dbReference type="ChEBI" id="CHEBI:15740"/>
        <dbReference type="ChEBI" id="CHEBI:17176"/>
        <dbReference type="ChEBI" id="CHEBI:57783"/>
        <dbReference type="ChEBI" id="CHEBI:58349"/>
        <dbReference type="ChEBI" id="CHEBI:83563"/>
        <dbReference type="EC" id="4.1.99.5"/>
    </reaction>
</comment>
<dbReference type="AlphaFoldDB" id="B8HLW2"/>
<organism evidence="2">
    <name type="scientific">Cyanothece sp. (strain PCC 7425 / ATCC 29141)</name>
    <dbReference type="NCBI Taxonomy" id="395961"/>
    <lineage>
        <taxon>Bacteria</taxon>
        <taxon>Bacillati</taxon>
        <taxon>Cyanobacteriota</taxon>
        <taxon>Cyanophyceae</taxon>
        <taxon>Gomontiellales</taxon>
        <taxon>Cyanothecaceae</taxon>
        <taxon>Cyanothece</taxon>
    </lineage>
</organism>
<keyword evidence="1" id="KW-0456">Lyase</keyword>
<dbReference type="HAMAP" id="MF_00931">
    <property type="entry name" value="Aldeh_decarbonylase"/>
    <property type="match status" value="1"/>
</dbReference>
<keyword evidence="1" id="KW-0408">Iron</keyword>
<reference evidence="2" key="1">
    <citation type="submission" date="2009-01" db="EMBL/GenBank/DDBJ databases">
        <title>Complete sequence of chromosome Cyanothece sp. PCC 7425.</title>
        <authorList>
            <consortium name="US DOE Joint Genome Institute"/>
            <person name="Lucas S."/>
            <person name="Copeland A."/>
            <person name="Lapidus A."/>
            <person name="Glavina del Rio T."/>
            <person name="Dalin E."/>
            <person name="Tice H."/>
            <person name="Bruce D."/>
            <person name="Goodwin L."/>
            <person name="Pitluck S."/>
            <person name="Sims D."/>
            <person name="Meineke L."/>
            <person name="Brettin T."/>
            <person name="Detter J.C."/>
            <person name="Han C."/>
            <person name="Larimer F."/>
            <person name="Land M."/>
            <person name="Hauser L."/>
            <person name="Kyrpides N."/>
            <person name="Ovchinnikova G."/>
            <person name="Liberton M."/>
            <person name="Stoeckel J."/>
            <person name="Banerjee A."/>
            <person name="Singh A."/>
            <person name="Page L."/>
            <person name="Sato H."/>
            <person name="Zhao L."/>
            <person name="Sherman L."/>
            <person name="Pakrasi H."/>
            <person name="Richardson P."/>
        </authorList>
    </citation>
    <scope>NUCLEOTIDE SEQUENCE</scope>
    <source>
        <strain evidence="2">PCC 7425</strain>
    </source>
</reference>
<feature type="binding site" evidence="1">
    <location>
        <position position="63"/>
    </location>
    <ligand>
        <name>Fe cation</name>
        <dbReference type="ChEBI" id="CHEBI:24875"/>
        <label>1</label>
    </ligand>
</feature>
<keyword evidence="1" id="KW-0521">NADP</keyword>
<evidence type="ECO:0000313" key="2">
    <source>
        <dbReference type="EMBL" id="ACL45322.1"/>
    </source>
</evidence>
<dbReference type="InterPro" id="IPR022612">
    <property type="entry name" value="Ald_deCOase"/>
</dbReference>
<dbReference type="STRING" id="395961.Cyan7425_2986"/>
<keyword evidence="1" id="KW-0479">Metal-binding</keyword>
<dbReference type="SUPFAM" id="SSF47240">
    <property type="entry name" value="Ferritin-like"/>
    <property type="match status" value="1"/>
</dbReference>
<dbReference type="InterPro" id="IPR012347">
    <property type="entry name" value="Ferritin-like"/>
</dbReference>
<dbReference type="eggNOG" id="COG3396">
    <property type="taxonomic scope" value="Bacteria"/>
</dbReference>
<feature type="binding site" evidence="1">
    <location>
        <position position="147"/>
    </location>
    <ligand>
        <name>Fe cation</name>
        <dbReference type="ChEBI" id="CHEBI:24875"/>
        <label>2</label>
    </ligand>
</feature>
<evidence type="ECO:0000256" key="1">
    <source>
        <dbReference type="HAMAP-Rule" id="MF_00931"/>
    </source>
</evidence>
<feature type="binding site" evidence="1">
    <location>
        <position position="60"/>
    </location>
    <ligand>
        <name>Fe cation</name>
        <dbReference type="ChEBI" id="CHEBI:24875"/>
        <label>1</label>
    </ligand>
</feature>